<organism evidence="1 2">
    <name type="scientific">Gymnopus androsaceus JB14</name>
    <dbReference type="NCBI Taxonomy" id="1447944"/>
    <lineage>
        <taxon>Eukaryota</taxon>
        <taxon>Fungi</taxon>
        <taxon>Dikarya</taxon>
        <taxon>Basidiomycota</taxon>
        <taxon>Agaricomycotina</taxon>
        <taxon>Agaricomycetes</taxon>
        <taxon>Agaricomycetidae</taxon>
        <taxon>Agaricales</taxon>
        <taxon>Marasmiineae</taxon>
        <taxon>Omphalotaceae</taxon>
        <taxon>Gymnopus</taxon>
    </lineage>
</organism>
<evidence type="ECO:0000313" key="1">
    <source>
        <dbReference type="EMBL" id="KAE9404311.1"/>
    </source>
</evidence>
<keyword evidence="2" id="KW-1185">Reference proteome</keyword>
<dbReference type="Proteomes" id="UP000799118">
    <property type="component" value="Unassembled WGS sequence"/>
</dbReference>
<name>A0A6A4I1Q7_9AGAR</name>
<dbReference type="EMBL" id="ML769417">
    <property type="protein sequence ID" value="KAE9404311.1"/>
    <property type="molecule type" value="Genomic_DNA"/>
</dbReference>
<protein>
    <submittedName>
        <fullName evidence="1">Uncharacterized protein</fullName>
    </submittedName>
</protein>
<evidence type="ECO:0000313" key="2">
    <source>
        <dbReference type="Proteomes" id="UP000799118"/>
    </source>
</evidence>
<gene>
    <name evidence="1" type="ORF">BT96DRAFT_989372</name>
</gene>
<accession>A0A6A4I1Q7</accession>
<dbReference type="AlphaFoldDB" id="A0A6A4I1Q7"/>
<reference evidence="1" key="1">
    <citation type="journal article" date="2019" name="Environ. Microbiol.">
        <title>Fungal ecological strategies reflected in gene transcription - a case study of two litter decomposers.</title>
        <authorList>
            <person name="Barbi F."/>
            <person name="Kohler A."/>
            <person name="Barry K."/>
            <person name="Baskaran P."/>
            <person name="Daum C."/>
            <person name="Fauchery L."/>
            <person name="Ihrmark K."/>
            <person name="Kuo A."/>
            <person name="LaButti K."/>
            <person name="Lipzen A."/>
            <person name="Morin E."/>
            <person name="Grigoriev I.V."/>
            <person name="Henrissat B."/>
            <person name="Lindahl B."/>
            <person name="Martin F."/>
        </authorList>
    </citation>
    <scope>NUCLEOTIDE SEQUENCE</scope>
    <source>
        <strain evidence="1">JB14</strain>
    </source>
</reference>
<proteinExistence type="predicted"/>
<sequence>MTGTFDSHKGESLCTPRNPRLCEANDSWPLYSSVFDHRSFPTITDPIIRSNCVSRICKNTRRRAPTIEQHPCTAIQQRGDVAFARVQCIQRVAKIGINNIMASGKVGGNCCQHRAERGRRVEIQDADGAAERFLKSERNEGRPCMDECEGEGDTGHNRISSRIKVARVEEVGVGWVLGEECRWEFSLHNSHLIPNLKQAKPIPRPSLLVDPNDFILQTRRAR</sequence>